<feature type="compositionally biased region" description="Acidic residues" evidence="1">
    <location>
        <begin position="71"/>
        <end position="87"/>
    </location>
</feature>
<evidence type="ECO:0000313" key="2">
    <source>
        <dbReference type="EMBL" id="ETO21047.1"/>
    </source>
</evidence>
<dbReference type="Proteomes" id="UP000023152">
    <property type="component" value="Unassembled WGS sequence"/>
</dbReference>
<keyword evidence="3" id="KW-1185">Reference proteome</keyword>
<accession>X6N6W6</accession>
<comment type="caution">
    <text evidence="2">The sequence shown here is derived from an EMBL/GenBank/DDBJ whole genome shotgun (WGS) entry which is preliminary data.</text>
</comment>
<sequence>MFELEQTVDTESNASEQFNDKQASNGHFSSTQLSHNDSGVSNQSQRLLPVIPETPQLRPGDPMDADKAEAEAEAETEAEAGDEDDGDIVAIPSHPDIIDDVPKDVVEDEFAIRGSLSEGRNSFSTDSFVSSHFGEQSLSAGRSRGAAMMYQKQKFY</sequence>
<reference evidence="2 3" key="1">
    <citation type="journal article" date="2013" name="Curr. Biol.">
        <title>The Genome of the Foraminiferan Reticulomyxa filosa.</title>
        <authorList>
            <person name="Glockner G."/>
            <person name="Hulsmann N."/>
            <person name="Schleicher M."/>
            <person name="Noegel A.A."/>
            <person name="Eichinger L."/>
            <person name="Gallinger C."/>
            <person name="Pawlowski J."/>
            <person name="Sierra R."/>
            <person name="Euteneuer U."/>
            <person name="Pillet L."/>
            <person name="Moustafa A."/>
            <person name="Platzer M."/>
            <person name="Groth M."/>
            <person name="Szafranski K."/>
            <person name="Schliwa M."/>
        </authorList>
    </citation>
    <scope>NUCLEOTIDE SEQUENCE [LARGE SCALE GENOMIC DNA]</scope>
</reference>
<evidence type="ECO:0000313" key="3">
    <source>
        <dbReference type="Proteomes" id="UP000023152"/>
    </source>
</evidence>
<organism evidence="2 3">
    <name type="scientific">Reticulomyxa filosa</name>
    <dbReference type="NCBI Taxonomy" id="46433"/>
    <lineage>
        <taxon>Eukaryota</taxon>
        <taxon>Sar</taxon>
        <taxon>Rhizaria</taxon>
        <taxon>Retaria</taxon>
        <taxon>Foraminifera</taxon>
        <taxon>Monothalamids</taxon>
        <taxon>Reticulomyxidae</taxon>
        <taxon>Reticulomyxa</taxon>
    </lineage>
</organism>
<name>X6N6W6_RETFI</name>
<proteinExistence type="predicted"/>
<dbReference type="EMBL" id="ASPP01011998">
    <property type="protein sequence ID" value="ETO21047.1"/>
    <property type="molecule type" value="Genomic_DNA"/>
</dbReference>
<feature type="compositionally biased region" description="Polar residues" evidence="1">
    <location>
        <begin position="7"/>
        <end position="46"/>
    </location>
</feature>
<feature type="region of interest" description="Disordered" evidence="1">
    <location>
        <begin position="119"/>
        <end position="144"/>
    </location>
</feature>
<evidence type="ECO:0000256" key="1">
    <source>
        <dbReference type="SAM" id="MobiDB-lite"/>
    </source>
</evidence>
<protein>
    <submittedName>
        <fullName evidence="2">Uncharacterized protein</fullName>
    </submittedName>
</protein>
<dbReference type="AlphaFoldDB" id="X6N6W6"/>
<feature type="region of interest" description="Disordered" evidence="1">
    <location>
        <begin position="1"/>
        <end position="102"/>
    </location>
</feature>
<gene>
    <name evidence="2" type="ORF">RFI_16157</name>
</gene>
<feature type="compositionally biased region" description="Polar residues" evidence="1">
    <location>
        <begin position="119"/>
        <end position="140"/>
    </location>
</feature>